<feature type="signal peptide" evidence="1">
    <location>
        <begin position="1"/>
        <end position="21"/>
    </location>
</feature>
<evidence type="ECO:0000259" key="2">
    <source>
        <dbReference type="Pfam" id="PF13944"/>
    </source>
</evidence>
<proteinExistence type="predicted"/>
<dbReference type="InterPro" id="IPR024311">
    <property type="entry name" value="Lipocalin-like"/>
</dbReference>
<dbReference type="Pfam" id="PF13944">
    <property type="entry name" value="Calycin_like"/>
    <property type="match status" value="1"/>
</dbReference>
<organism evidence="3 4">
    <name type="scientific">Candidatus Limisoma faecipullorum</name>
    <dbReference type="NCBI Taxonomy" id="2840854"/>
    <lineage>
        <taxon>Bacteria</taxon>
        <taxon>Pseudomonadati</taxon>
        <taxon>Bacteroidota</taxon>
        <taxon>Bacteroidia</taxon>
        <taxon>Bacteroidales</taxon>
        <taxon>Candidatus Limisoma</taxon>
    </lineage>
</organism>
<sequence length="569" mass="61756">MNKKIYLLGLCVAASATVANAQQLPNVGFGDWKGTCGESINTAGEGSSYVRPGDEPTLWNGSSVLQKVPIFEELSFETVEKGTEDNDNYFVVLKNNNAMGNTMPAFISLSTPWVFVYGSGLSDMMKYASAGDGGSYGGIEFTNKPDAVSLKYRRTATEGEIAHVIAYLWNGTYKSNAPTSVSGSKPDFVYTYSREMENIDRVILGKQKEAETVIQQGKLIASCDYEINADTKDWEDLIVPLNYNEENLGETPDMVNVIISSADYWTRGNMKADSQLDVDDVDFVYYSTLKDLKVNDETVALKDGEYEYAMSGSELPTEDQVVATTKSQFAEAAVTVDSEKAQVRIEVTNQGGKDTDGKTSHTYVLQYEKAEIESTPYEGYLNVSCETLGGQLVENQKDVIRIAQTGDNTCTFMLNDLTLSIFGSDIHLGDIVVENVNVEETDGVKHYNGTAEGLQLVVGSVNVEVNGTIDANNICDFEINVMWNDMLINVTFTSNQIPAGVEGINGDAVAVYGVAGAVSVNGYNGVVEVYAADGRLVKSVMVDGNAEISLNGGLYIVRAGSEAYKVFVK</sequence>
<protein>
    <submittedName>
        <fullName evidence="3">Calycin-like domain-containing protein</fullName>
    </submittedName>
</protein>
<accession>A0A9D9IPH4</accession>
<dbReference type="Gene3D" id="2.60.120.890">
    <property type="entry name" value="BT2081, beta-jelly-roll domain"/>
    <property type="match status" value="1"/>
</dbReference>
<dbReference type="Gene3D" id="2.40.128.350">
    <property type="match status" value="1"/>
</dbReference>
<dbReference type="AlphaFoldDB" id="A0A9D9IPH4"/>
<name>A0A9D9IPH4_9BACT</name>
<evidence type="ECO:0000256" key="1">
    <source>
        <dbReference type="SAM" id="SignalP"/>
    </source>
</evidence>
<gene>
    <name evidence="3" type="ORF">IAB88_00325</name>
</gene>
<comment type="caution">
    <text evidence="3">The sequence shown here is derived from an EMBL/GenBank/DDBJ whole genome shotgun (WGS) entry which is preliminary data.</text>
</comment>
<dbReference type="InterPro" id="IPR038653">
    <property type="entry name" value="Put_CMD_sf"/>
</dbReference>
<dbReference type="EMBL" id="JADIMC010000007">
    <property type="protein sequence ID" value="MBO8475421.1"/>
    <property type="molecule type" value="Genomic_DNA"/>
</dbReference>
<feature type="chain" id="PRO_5038366519" evidence="1">
    <location>
        <begin position="22"/>
        <end position="569"/>
    </location>
</feature>
<reference evidence="3" key="1">
    <citation type="submission" date="2020-10" db="EMBL/GenBank/DDBJ databases">
        <authorList>
            <person name="Gilroy R."/>
        </authorList>
    </citation>
    <scope>NUCLEOTIDE SEQUENCE</scope>
    <source>
        <strain evidence="3">6919</strain>
    </source>
</reference>
<keyword evidence="1" id="KW-0732">Signal</keyword>
<feature type="domain" description="Lipocalin-like" evidence="2">
    <location>
        <begin position="376"/>
        <end position="493"/>
    </location>
</feature>
<reference evidence="3" key="2">
    <citation type="journal article" date="2021" name="PeerJ">
        <title>Extensive microbial diversity within the chicken gut microbiome revealed by metagenomics and culture.</title>
        <authorList>
            <person name="Gilroy R."/>
            <person name="Ravi A."/>
            <person name="Getino M."/>
            <person name="Pursley I."/>
            <person name="Horton D.L."/>
            <person name="Alikhan N.F."/>
            <person name="Baker D."/>
            <person name="Gharbi K."/>
            <person name="Hall N."/>
            <person name="Watson M."/>
            <person name="Adriaenssens E.M."/>
            <person name="Foster-Nyarko E."/>
            <person name="Jarju S."/>
            <person name="Secka A."/>
            <person name="Antonio M."/>
            <person name="Oren A."/>
            <person name="Chaudhuri R.R."/>
            <person name="La Ragione R."/>
            <person name="Hildebrand F."/>
            <person name="Pallen M.J."/>
        </authorList>
    </citation>
    <scope>NUCLEOTIDE SEQUENCE</scope>
    <source>
        <strain evidence="3">6919</strain>
    </source>
</reference>
<evidence type="ECO:0000313" key="4">
    <source>
        <dbReference type="Proteomes" id="UP000823598"/>
    </source>
</evidence>
<dbReference type="Proteomes" id="UP000823598">
    <property type="component" value="Unassembled WGS sequence"/>
</dbReference>
<evidence type="ECO:0000313" key="3">
    <source>
        <dbReference type="EMBL" id="MBO8475421.1"/>
    </source>
</evidence>